<feature type="transmembrane region" description="Helical" evidence="6">
    <location>
        <begin position="388"/>
        <end position="412"/>
    </location>
</feature>
<evidence type="ECO:0000256" key="2">
    <source>
        <dbReference type="ARBA" id="ARBA00022475"/>
    </source>
</evidence>
<evidence type="ECO:0000259" key="7">
    <source>
        <dbReference type="PROSITE" id="PS50850"/>
    </source>
</evidence>
<proteinExistence type="predicted"/>
<gene>
    <name evidence="8" type="ORF">OGH68_03500</name>
</gene>
<dbReference type="PROSITE" id="PS50850">
    <property type="entry name" value="MFS"/>
    <property type="match status" value="1"/>
</dbReference>
<evidence type="ECO:0000256" key="1">
    <source>
        <dbReference type="ARBA" id="ARBA00004651"/>
    </source>
</evidence>
<feature type="transmembrane region" description="Helical" evidence="6">
    <location>
        <begin position="361"/>
        <end position="382"/>
    </location>
</feature>
<feature type="transmembrane region" description="Helical" evidence="6">
    <location>
        <begin position="36"/>
        <end position="57"/>
    </location>
</feature>
<keyword evidence="4 6" id="KW-1133">Transmembrane helix</keyword>
<evidence type="ECO:0000256" key="3">
    <source>
        <dbReference type="ARBA" id="ARBA00022692"/>
    </source>
</evidence>
<keyword evidence="3 6" id="KW-0812">Transmembrane</keyword>
<keyword evidence="5 6" id="KW-0472">Membrane</keyword>
<evidence type="ECO:0000313" key="9">
    <source>
        <dbReference type="Proteomes" id="UP001163878"/>
    </source>
</evidence>
<dbReference type="InterPro" id="IPR011701">
    <property type="entry name" value="MFS"/>
</dbReference>
<dbReference type="Gene3D" id="1.20.1250.20">
    <property type="entry name" value="MFS general substrate transporter like domains"/>
    <property type="match status" value="1"/>
</dbReference>
<comment type="subcellular location">
    <subcellularLocation>
        <location evidence="1">Cell membrane</location>
        <topology evidence="1">Multi-pass membrane protein</topology>
    </subcellularLocation>
</comment>
<sequence>MRSTVAQVRTYPRSVQLLMVNQFTINLGFYMLMPYLAAHLAGPLGLAGWLVGLILGVRNFSQQGMFLVGGTLADRYGYKPMIIAGLGLRIAGFATLGLVGSVPALIAASAATGLAGALFNPASRAYLAADAGERRVEAFALFNVFYQAGILLGPLVGMVLTGVDFRVTCLTAAGVFAVLSIVQIRALPARRAADGNEPAERRSVLAQWRGIVANRPFLLFSLAMVGSYVMTFQVYLALPLEVQRLGGDGAFGTTAVAALFAVSGLSTIVGQTRVTAWCKARMEPGRALARGLLTMGIAFVPLLLATAVPVPDAGIGLWLLAAVPPALSALLLAVGTMIAYPFEMDTIVRLSGERLVATHYGLYNTICGIGITVGNLLTGVALDAARAAGMAALPWTALALLGLACATAVYALHRTGRLEAPARAAGAAAAPAR</sequence>
<feature type="transmembrane region" description="Helical" evidence="6">
    <location>
        <begin position="165"/>
        <end position="182"/>
    </location>
</feature>
<evidence type="ECO:0000313" key="8">
    <source>
        <dbReference type="EMBL" id="UYQ60625.1"/>
    </source>
</evidence>
<feature type="transmembrane region" description="Helical" evidence="6">
    <location>
        <begin position="250"/>
        <end position="270"/>
    </location>
</feature>
<feature type="transmembrane region" description="Helical" evidence="6">
    <location>
        <begin position="139"/>
        <end position="159"/>
    </location>
</feature>
<feature type="transmembrane region" description="Helical" evidence="6">
    <location>
        <begin position="105"/>
        <end position="127"/>
    </location>
</feature>
<name>A0ABY6I4E6_STRPE</name>
<dbReference type="PANTHER" id="PTHR42688:SF1">
    <property type="entry name" value="BLR5212 PROTEIN"/>
    <property type="match status" value="1"/>
</dbReference>
<dbReference type="RefSeq" id="WP_264241831.1">
    <property type="nucleotide sequence ID" value="NZ_CP107567.1"/>
</dbReference>
<accession>A0ABY6I4E6</accession>
<dbReference type="InterPro" id="IPR020846">
    <property type="entry name" value="MFS_dom"/>
</dbReference>
<dbReference type="InterPro" id="IPR036259">
    <property type="entry name" value="MFS_trans_sf"/>
</dbReference>
<dbReference type="Proteomes" id="UP001163878">
    <property type="component" value="Chromosome"/>
</dbReference>
<feature type="transmembrane region" description="Helical" evidence="6">
    <location>
        <begin position="291"/>
        <end position="310"/>
    </location>
</feature>
<dbReference type="SUPFAM" id="SSF103473">
    <property type="entry name" value="MFS general substrate transporter"/>
    <property type="match status" value="1"/>
</dbReference>
<dbReference type="Pfam" id="PF07690">
    <property type="entry name" value="MFS_1"/>
    <property type="match status" value="1"/>
</dbReference>
<dbReference type="PANTHER" id="PTHR42688">
    <property type="entry name" value="CONSERVED PROTEIN"/>
    <property type="match status" value="1"/>
</dbReference>
<evidence type="ECO:0000256" key="5">
    <source>
        <dbReference type="ARBA" id="ARBA00023136"/>
    </source>
</evidence>
<dbReference type="InterPro" id="IPR052425">
    <property type="entry name" value="Uncharacterized_MFS-type"/>
</dbReference>
<evidence type="ECO:0000256" key="4">
    <source>
        <dbReference type="ARBA" id="ARBA00022989"/>
    </source>
</evidence>
<dbReference type="EMBL" id="CP107567">
    <property type="protein sequence ID" value="UYQ60625.1"/>
    <property type="molecule type" value="Genomic_DNA"/>
</dbReference>
<feature type="transmembrane region" description="Helical" evidence="6">
    <location>
        <begin position="316"/>
        <end position="340"/>
    </location>
</feature>
<evidence type="ECO:0000256" key="6">
    <source>
        <dbReference type="SAM" id="Phobius"/>
    </source>
</evidence>
<feature type="transmembrane region" description="Helical" evidence="6">
    <location>
        <begin position="217"/>
        <end position="238"/>
    </location>
</feature>
<keyword evidence="9" id="KW-1185">Reference proteome</keyword>
<organism evidence="8 9">
    <name type="scientific">Streptomyces peucetius</name>
    <dbReference type="NCBI Taxonomy" id="1950"/>
    <lineage>
        <taxon>Bacteria</taxon>
        <taxon>Bacillati</taxon>
        <taxon>Actinomycetota</taxon>
        <taxon>Actinomycetes</taxon>
        <taxon>Kitasatosporales</taxon>
        <taxon>Streptomycetaceae</taxon>
        <taxon>Streptomyces</taxon>
    </lineage>
</organism>
<protein>
    <submittedName>
        <fullName evidence="8">MFS transporter</fullName>
    </submittedName>
</protein>
<reference evidence="8" key="1">
    <citation type="submission" date="2022-10" db="EMBL/GenBank/DDBJ databases">
        <title>Cytochrome P450 Catalyzes Benzene Ring Formation in the Biosynthesis of Trialkyl-Substituted Aromatic Polyketides.</title>
        <authorList>
            <person name="Zhao E."/>
            <person name="Ge H."/>
        </authorList>
    </citation>
    <scope>NUCLEOTIDE SEQUENCE</scope>
    <source>
        <strain evidence="8">NA0869</strain>
    </source>
</reference>
<feature type="domain" description="Major facilitator superfamily (MFS) profile" evidence="7">
    <location>
        <begin position="14"/>
        <end position="417"/>
    </location>
</feature>
<keyword evidence="2" id="KW-1003">Cell membrane</keyword>